<evidence type="ECO:0000259" key="12">
    <source>
        <dbReference type="Pfam" id="PF00263"/>
    </source>
</evidence>
<feature type="domain" description="NolW-like" evidence="13">
    <location>
        <begin position="335"/>
        <end position="489"/>
    </location>
</feature>
<dbReference type="Gene3D" id="3.55.50.30">
    <property type="match status" value="1"/>
</dbReference>
<dbReference type="PANTHER" id="PTHR30332">
    <property type="entry name" value="PROBABLE GENERAL SECRETION PATHWAY PROTEIN D"/>
    <property type="match status" value="1"/>
</dbReference>
<feature type="domain" description="GspD-like N0" evidence="14">
    <location>
        <begin position="107"/>
        <end position="177"/>
    </location>
</feature>
<evidence type="ECO:0000256" key="3">
    <source>
        <dbReference type="ARBA" id="ARBA00022448"/>
    </source>
</evidence>
<name>A0ABQ5X3G3_9PROT</name>
<keyword evidence="4" id="KW-1134">Transmembrane beta strand</keyword>
<keyword evidence="8" id="KW-0472">Membrane</keyword>
<evidence type="ECO:0000256" key="9">
    <source>
        <dbReference type="ARBA" id="ARBA00023237"/>
    </source>
</evidence>
<dbReference type="InterPro" id="IPR013356">
    <property type="entry name" value="T2SS_GspD"/>
</dbReference>
<evidence type="ECO:0000256" key="7">
    <source>
        <dbReference type="ARBA" id="ARBA00022927"/>
    </source>
</evidence>
<dbReference type="InterPro" id="IPR001775">
    <property type="entry name" value="GspD/PilQ"/>
</dbReference>
<accession>A0ABQ5X3G3</accession>
<dbReference type="Gene3D" id="3.30.1370.120">
    <property type="match status" value="2"/>
</dbReference>
<evidence type="ECO:0000313" key="15">
    <source>
        <dbReference type="EMBL" id="GLQ70249.1"/>
    </source>
</evidence>
<dbReference type="InterPro" id="IPR049371">
    <property type="entry name" value="GspD-like_N0"/>
</dbReference>
<dbReference type="Pfam" id="PF03958">
    <property type="entry name" value="Secretin_N"/>
    <property type="match status" value="2"/>
</dbReference>
<evidence type="ECO:0000256" key="10">
    <source>
        <dbReference type="RuleBase" id="RU004004"/>
    </source>
</evidence>
<evidence type="ECO:0000256" key="11">
    <source>
        <dbReference type="SAM" id="MobiDB-lite"/>
    </source>
</evidence>
<proteinExistence type="inferred from homology"/>
<comment type="similarity">
    <text evidence="2">Belongs to the bacterial secretin family. GSP D subfamily.</text>
</comment>
<reference evidence="16" key="1">
    <citation type="journal article" date="2019" name="Int. J. Syst. Evol. Microbiol.">
        <title>The Global Catalogue of Microorganisms (GCM) 10K type strain sequencing project: providing services to taxonomists for standard genome sequencing and annotation.</title>
        <authorList>
            <consortium name="The Broad Institute Genomics Platform"/>
            <consortium name="The Broad Institute Genome Sequencing Center for Infectious Disease"/>
            <person name="Wu L."/>
            <person name="Ma J."/>
        </authorList>
    </citation>
    <scope>NUCLEOTIDE SEQUENCE [LARGE SCALE GENOMIC DNA]</scope>
    <source>
        <strain evidence="16">NBRC 3250</strain>
    </source>
</reference>
<evidence type="ECO:0000256" key="5">
    <source>
        <dbReference type="ARBA" id="ARBA00022692"/>
    </source>
</evidence>
<dbReference type="Proteomes" id="UP001156672">
    <property type="component" value="Unassembled WGS sequence"/>
</dbReference>
<dbReference type="InterPro" id="IPR050810">
    <property type="entry name" value="Bact_Secretion_Sys_Channel"/>
</dbReference>
<dbReference type="InterPro" id="IPR004846">
    <property type="entry name" value="T2SS/T3SS_dom"/>
</dbReference>
<sequence>MIPFRRQNRLRDNVPASLSPAISGMSRRFLLMAALPPLALLAGCSSTPPHLTPLPVSKHLYGQTATPRVDGPVGSMESARGGMLSYGRASGTRQTGGGASENGTLTLNFVDADIQSVTDEILGRLLQANYLVDSNVHGTITLRTPHPLRQDQLLPVFRTALAGAGAALVEENGIYRVTTLAGTAGTGGGTAGNTIVPLRYTSAESLVKALQPILKGGDHIVAAPAGNAVVISGDPATRASLEELVRTFDSDVLAGQSYALFPATSGNASEVSQALQAALGSKKEQALAGRMQVVPMPHIEAVMVIAATPALLDQARRAFSVIEAQRRRTVRKWNVFYIQNSRANDVAYVLQQAFTPGHVTAVPTAKAQPSSSGFQSSSSGSGSSGSFGSGMGFGSSGGGTSQQGNQLSGSGQNSPSSDGQSGQTQTAQDGISNNPLLGGLGLGSSGNSSETSEIRIIPDSQNNAVLVYGTANEMETVASMLRKVDIMPLQVRVDATVAEVTLNDSLNYGTQFFFKSGGINGILSNASQSLGSANLVSSQLSSSFPGFVLGGSGQGGAPFVINALQAVTKVRVLSSPELMVVDNQAASLMVGDMVPYLTGSTTGVLTSNSTITNSINYQPTGVILQVTPHVSNGGTVTLDISQQVSSVASSTTTTGSGSINSPTFSQRQVTSRVVIADGQTVGLAGLISDTSNRNNSGMPWLKDIPLLGMLGGNQTNTRNRTELLILITPHIIHSQSEAYALTEDLREQLLHAALLPAEMNGMPPTGSADPQHRILKAVGLHD</sequence>
<dbReference type="Pfam" id="PF00263">
    <property type="entry name" value="Secretin"/>
    <property type="match status" value="1"/>
</dbReference>
<keyword evidence="5" id="KW-0812">Transmembrane</keyword>
<evidence type="ECO:0000313" key="16">
    <source>
        <dbReference type="Proteomes" id="UP001156672"/>
    </source>
</evidence>
<evidence type="ECO:0000256" key="1">
    <source>
        <dbReference type="ARBA" id="ARBA00004442"/>
    </source>
</evidence>
<protein>
    <submittedName>
        <fullName evidence="15">Type II secretion system protein GspD</fullName>
    </submittedName>
</protein>
<keyword evidence="3 10" id="KW-0813">Transport</keyword>
<gene>
    <name evidence="15" type="ORF">GCM10007866_27020</name>
</gene>
<feature type="compositionally biased region" description="Low complexity" evidence="11">
    <location>
        <begin position="402"/>
        <end position="423"/>
    </location>
</feature>
<feature type="domain" description="NolW-like" evidence="13">
    <location>
        <begin position="195"/>
        <end position="250"/>
    </location>
</feature>
<dbReference type="PANTHER" id="PTHR30332:SF25">
    <property type="entry name" value="SECRETIN XPSD"/>
    <property type="match status" value="1"/>
</dbReference>
<feature type="compositionally biased region" description="Low complexity" evidence="11">
    <location>
        <begin position="370"/>
        <end position="381"/>
    </location>
</feature>
<dbReference type="Pfam" id="PF21305">
    <property type="entry name" value="type_II_gspD_N0"/>
    <property type="match status" value="1"/>
</dbReference>
<comment type="caution">
    <text evidence="15">The sequence shown here is derived from an EMBL/GenBank/DDBJ whole genome shotgun (WGS) entry which is preliminary data.</text>
</comment>
<evidence type="ECO:0000259" key="14">
    <source>
        <dbReference type="Pfam" id="PF21305"/>
    </source>
</evidence>
<organism evidence="15 16">
    <name type="scientific">Gluconobacter albidus</name>
    <dbReference type="NCBI Taxonomy" id="318683"/>
    <lineage>
        <taxon>Bacteria</taxon>
        <taxon>Pseudomonadati</taxon>
        <taxon>Pseudomonadota</taxon>
        <taxon>Alphaproteobacteria</taxon>
        <taxon>Acetobacterales</taxon>
        <taxon>Acetobacteraceae</taxon>
        <taxon>Gluconobacter</taxon>
    </lineage>
</organism>
<feature type="domain" description="Type II/III secretion system secretin-like" evidence="12">
    <location>
        <begin position="563"/>
        <end position="732"/>
    </location>
</feature>
<evidence type="ECO:0000256" key="6">
    <source>
        <dbReference type="ARBA" id="ARBA00022729"/>
    </source>
</evidence>
<evidence type="ECO:0000259" key="13">
    <source>
        <dbReference type="Pfam" id="PF03958"/>
    </source>
</evidence>
<keyword evidence="9" id="KW-0998">Cell outer membrane</keyword>
<keyword evidence="6" id="KW-0732">Signal</keyword>
<dbReference type="InterPro" id="IPR038591">
    <property type="entry name" value="NolW-like_sf"/>
</dbReference>
<evidence type="ECO:0000256" key="8">
    <source>
        <dbReference type="ARBA" id="ARBA00023136"/>
    </source>
</evidence>
<dbReference type="InterPro" id="IPR005644">
    <property type="entry name" value="NolW-like"/>
</dbReference>
<keyword evidence="16" id="KW-1185">Reference proteome</keyword>
<dbReference type="PRINTS" id="PR01032">
    <property type="entry name" value="PHAGEIV"/>
</dbReference>
<keyword evidence="7" id="KW-0653">Protein transport</keyword>
<dbReference type="NCBIfam" id="TIGR02517">
    <property type="entry name" value="type_II_gspD"/>
    <property type="match status" value="1"/>
</dbReference>
<dbReference type="EMBL" id="BSNW01000050">
    <property type="protein sequence ID" value="GLQ70249.1"/>
    <property type="molecule type" value="Genomic_DNA"/>
</dbReference>
<feature type="region of interest" description="Disordered" evidence="11">
    <location>
        <begin position="363"/>
        <end position="455"/>
    </location>
</feature>
<comment type="subcellular location">
    <subcellularLocation>
        <location evidence="1 10">Cell outer membrane</location>
    </subcellularLocation>
</comment>
<evidence type="ECO:0000256" key="2">
    <source>
        <dbReference type="ARBA" id="ARBA00006980"/>
    </source>
</evidence>
<evidence type="ECO:0000256" key="4">
    <source>
        <dbReference type="ARBA" id="ARBA00022452"/>
    </source>
</evidence>
<dbReference type="PRINTS" id="PR00811">
    <property type="entry name" value="BCTERIALGSPD"/>
</dbReference>
<feature type="compositionally biased region" description="Gly residues" evidence="11">
    <location>
        <begin position="382"/>
        <end position="401"/>
    </location>
</feature>